<dbReference type="RefSeq" id="XP_046589296.1">
    <property type="nucleotide sequence ID" value="XM_046733340.1"/>
</dbReference>
<dbReference type="Proteomes" id="UP000829291">
    <property type="component" value="Chromosome 5"/>
</dbReference>
<evidence type="ECO:0000256" key="6">
    <source>
        <dbReference type="PROSITE-ProRule" id="PRU00309"/>
    </source>
</evidence>
<keyword evidence="9" id="KW-1185">Reference proteome</keyword>
<feature type="domain" description="THAP-type" evidence="8">
    <location>
        <begin position="19"/>
        <end position="116"/>
    </location>
</feature>
<dbReference type="PANTHER" id="PTHR23080">
    <property type="entry name" value="THAP DOMAIN PROTEIN"/>
    <property type="match status" value="1"/>
</dbReference>
<keyword evidence="4" id="KW-0862">Zinc</keyword>
<dbReference type="Proteomes" id="UP000829291">
    <property type="component" value="Chromosome 3"/>
</dbReference>
<dbReference type="Gene3D" id="6.20.210.20">
    <property type="entry name" value="THAP domain"/>
    <property type="match status" value="1"/>
</dbReference>
<comment type="cofactor">
    <cofactor evidence="1">
        <name>a divalent metal cation</name>
        <dbReference type="ChEBI" id="CHEBI:60240"/>
    </cofactor>
</comment>
<dbReference type="SMART" id="SM00980">
    <property type="entry name" value="THAP"/>
    <property type="match status" value="1"/>
</dbReference>
<dbReference type="InterPro" id="IPR006612">
    <property type="entry name" value="THAP_Znf"/>
</dbReference>
<sequence length="517" mass="59207">MESVVDDSGVRFSPRETKSKAFCSVYGCKSKACRDSDVRFHLFPKKNNFIKIINTFGEEEKVDCRKMWQIVLKIGKNVTDNMQVCSLHFKQSDYFSPDLSSKGKRRLKQNAVPSCNLPSTDKTPRLITNKNTDRETRRLRRDKSRNEVLPASQLSCQDQDVLDTNNLDTNNLTEEPDDQGESSSISLVQDTPLLTENDQILATKRLVDIGVQIKSGDLITDFCDILKTEKELNTLTGIINFDILKTIIDVVKDGFPKYRFETMNLRSKIIMTFIKLKHNLSYAILAVLFKYSSLSQCRRVVLKIIDMLYVCLKEGIPFPDKDEISKNLPVCFDDFRNVRIVLDCTEIFIQRPKNLCCQQASYSRYKSTYTIKFMTGVTPGGIISFISEMYGGRVSDDAIFEQSKILNYLEKGEAIMVDKGFRVDKLCKEKDIKLIRPPFKKEQLQFTREESRLNAKIARARVHVERSNQRLKVFKVLGSRMPIGLVKKGKEILTIIGAVVNLSSPILKDDKFLSEKE</sequence>
<feature type="region of interest" description="Disordered" evidence="7">
    <location>
        <begin position="98"/>
        <end position="150"/>
    </location>
</feature>
<evidence type="ECO:0000313" key="10">
    <source>
        <dbReference type="RefSeq" id="XP_046589296.1"/>
    </source>
</evidence>
<evidence type="ECO:0000313" key="12">
    <source>
        <dbReference type="RefSeq" id="XP_046598293.1"/>
    </source>
</evidence>
<evidence type="ECO:0000256" key="1">
    <source>
        <dbReference type="ARBA" id="ARBA00001968"/>
    </source>
</evidence>
<gene>
    <name evidence="11" type="primary">LOC124293710</name>
    <name evidence="10" type="synonym">LOC124293242</name>
    <name evidence="12" type="synonym">LOC124294838</name>
</gene>
<evidence type="ECO:0000259" key="8">
    <source>
        <dbReference type="PROSITE" id="PS50950"/>
    </source>
</evidence>
<organism evidence="9 11">
    <name type="scientific">Neodiprion lecontei</name>
    <name type="common">Redheaded pine sawfly</name>
    <dbReference type="NCBI Taxonomy" id="441921"/>
    <lineage>
        <taxon>Eukaryota</taxon>
        <taxon>Metazoa</taxon>
        <taxon>Ecdysozoa</taxon>
        <taxon>Arthropoda</taxon>
        <taxon>Hexapoda</taxon>
        <taxon>Insecta</taxon>
        <taxon>Pterygota</taxon>
        <taxon>Neoptera</taxon>
        <taxon>Endopterygota</taxon>
        <taxon>Hymenoptera</taxon>
        <taxon>Tenthredinoidea</taxon>
        <taxon>Diprionidae</taxon>
        <taxon>Diprioninae</taxon>
        <taxon>Neodiprion</taxon>
    </lineage>
</organism>
<evidence type="ECO:0000313" key="9">
    <source>
        <dbReference type="Proteomes" id="UP000829291"/>
    </source>
</evidence>
<dbReference type="Pfam" id="PF13613">
    <property type="entry name" value="HTH_Tnp_4"/>
    <property type="match status" value="1"/>
</dbReference>
<dbReference type="PANTHER" id="PTHR23080:SF141">
    <property type="entry name" value="TRANSPOSASE HELIX-TURN-HELIX DOMAIN-CONTAINING PROTEIN"/>
    <property type="match status" value="1"/>
</dbReference>
<evidence type="ECO:0000256" key="4">
    <source>
        <dbReference type="ARBA" id="ARBA00022833"/>
    </source>
</evidence>
<feature type="region of interest" description="Disordered" evidence="7">
    <location>
        <begin position="165"/>
        <end position="187"/>
    </location>
</feature>
<evidence type="ECO:0000256" key="3">
    <source>
        <dbReference type="ARBA" id="ARBA00022771"/>
    </source>
</evidence>
<evidence type="ECO:0000313" key="11">
    <source>
        <dbReference type="RefSeq" id="XP_046591741.1"/>
    </source>
</evidence>
<dbReference type="InterPro" id="IPR027805">
    <property type="entry name" value="Transposase_HTH_dom"/>
</dbReference>
<dbReference type="RefSeq" id="XP_046598293.1">
    <property type="nucleotide sequence ID" value="XM_046742337.1"/>
</dbReference>
<feature type="compositionally biased region" description="Polar residues" evidence="7">
    <location>
        <begin position="111"/>
        <end position="130"/>
    </location>
</feature>
<protein>
    <submittedName>
        <fullName evidence="10">Uncharacterized protein LOC124293242 isoform X1</fullName>
    </submittedName>
    <submittedName>
        <fullName evidence="11">Uncharacterized protein LOC124293710 isoform X1</fullName>
    </submittedName>
    <submittedName>
        <fullName evidence="12">Uncharacterized protein LOC124294838 isoform X1</fullName>
    </submittedName>
</protein>
<evidence type="ECO:0000256" key="5">
    <source>
        <dbReference type="ARBA" id="ARBA00023125"/>
    </source>
</evidence>
<accession>A0ABM3FUQ3</accession>
<dbReference type="PROSITE" id="PS50950">
    <property type="entry name" value="ZF_THAP"/>
    <property type="match status" value="1"/>
</dbReference>
<proteinExistence type="predicted"/>
<dbReference type="GeneID" id="124293710"/>
<keyword evidence="5 6" id="KW-0238">DNA-binding</keyword>
<dbReference type="InterPro" id="IPR038441">
    <property type="entry name" value="THAP_Znf_sf"/>
</dbReference>
<keyword evidence="2" id="KW-0479">Metal-binding</keyword>
<keyword evidence="3 6" id="KW-0863">Zinc-finger</keyword>
<name>A0ABM3FUQ3_NEOLC</name>
<evidence type="ECO:0000256" key="2">
    <source>
        <dbReference type="ARBA" id="ARBA00022723"/>
    </source>
</evidence>
<dbReference type="RefSeq" id="XP_046591741.1">
    <property type="nucleotide sequence ID" value="XM_046735785.1"/>
</dbReference>
<dbReference type="InterPro" id="IPR027806">
    <property type="entry name" value="HARBI1_dom"/>
</dbReference>
<reference evidence="10 11" key="1">
    <citation type="submission" date="2025-05" db="UniProtKB">
        <authorList>
            <consortium name="RefSeq"/>
        </authorList>
    </citation>
    <scope>IDENTIFICATION</scope>
    <source>
        <tissue evidence="10 11">Thorax and Abdomen</tissue>
    </source>
</reference>
<dbReference type="Pfam" id="PF13359">
    <property type="entry name" value="DDE_Tnp_4"/>
    <property type="match status" value="1"/>
</dbReference>
<dbReference type="SUPFAM" id="SSF57716">
    <property type="entry name" value="Glucocorticoid receptor-like (DNA-binding domain)"/>
    <property type="match status" value="1"/>
</dbReference>
<evidence type="ECO:0000256" key="7">
    <source>
        <dbReference type="SAM" id="MobiDB-lite"/>
    </source>
</evidence>
<dbReference type="Pfam" id="PF05485">
    <property type="entry name" value="THAP"/>
    <property type="match status" value="1"/>
</dbReference>